<reference evidence="1" key="1">
    <citation type="journal article" date="2019" name="MBio">
        <title>Virus Genomes from Deep Sea Sediments Expand the Ocean Megavirome and Support Independent Origins of Viral Gigantism.</title>
        <authorList>
            <person name="Backstrom D."/>
            <person name="Yutin N."/>
            <person name="Jorgensen S.L."/>
            <person name="Dharamshi J."/>
            <person name="Homa F."/>
            <person name="Zaremba-Niedwiedzka K."/>
            <person name="Spang A."/>
            <person name="Wolf Y.I."/>
            <person name="Koonin E.V."/>
            <person name="Ettema T.J."/>
        </authorList>
    </citation>
    <scope>NUCLEOTIDE SEQUENCE</scope>
</reference>
<accession>A0A481YQG3</accession>
<protein>
    <recommendedName>
        <fullName evidence="2">DUF4419 domain-containing protein</fullName>
    </recommendedName>
</protein>
<proteinExistence type="predicted"/>
<organism evidence="1">
    <name type="scientific">Marseillevirus LCMAC101</name>
    <dbReference type="NCBI Taxonomy" id="2506602"/>
    <lineage>
        <taxon>Viruses</taxon>
        <taxon>Varidnaviria</taxon>
        <taxon>Bamfordvirae</taxon>
        <taxon>Nucleocytoviricota</taxon>
        <taxon>Megaviricetes</taxon>
        <taxon>Pimascovirales</taxon>
        <taxon>Pimascovirales incertae sedis</taxon>
        <taxon>Marseilleviridae</taxon>
    </lineage>
</organism>
<name>A0A481YQG3_9VIRU</name>
<dbReference type="InterPro" id="IPR025533">
    <property type="entry name" value="DUF4419"/>
</dbReference>
<dbReference type="Pfam" id="PF14388">
    <property type="entry name" value="DUF4419"/>
    <property type="match status" value="1"/>
</dbReference>
<dbReference type="PANTHER" id="PTHR31252">
    <property type="entry name" value="DUF4419 DOMAIN-CONTAINING PROTEIN"/>
    <property type="match status" value="1"/>
</dbReference>
<evidence type="ECO:0008006" key="2">
    <source>
        <dbReference type="Google" id="ProtNLM"/>
    </source>
</evidence>
<evidence type="ECO:0000313" key="1">
    <source>
        <dbReference type="EMBL" id="QBK85483.1"/>
    </source>
</evidence>
<gene>
    <name evidence="1" type="ORF">LCMAC101_00700</name>
</gene>
<sequence length="365" mass="41535">MVEQMALTFQVSDVEVKKYGGKHLSIKDYVKEKYCTGKNDKSTGTLIKIEDESTPKTCIRPELGNGLVGVAFEAYNKHHCLVLRPDDIWIAIGTVFAGYVDRNHERMRSTFVNHEEKVQLVIEGKGGDIYTVDYDDLISQTVSQIKENTKKKIREWMECDFSTTTSTTLAVSQLILMSSMKNYFSYTWFLKCNLPRVTLEGERVDWIKIQERIKFLRSFEKETVLHKWADVLEHVIQYFIDAFDEKVDGKTDSSGFWNRIATQTGGGSGPSYLEGWILAFYPFDDKGKYCLNSLANIRKGKRFGKINTNNISPGVVSVPVIFIEGCGRIYQTEIITGFLSGQTSDKERSLQPNVGWALIDVTVYP</sequence>
<dbReference type="EMBL" id="MK500327">
    <property type="protein sequence ID" value="QBK85483.1"/>
    <property type="molecule type" value="Genomic_DNA"/>
</dbReference>
<dbReference type="PANTHER" id="PTHR31252:SF11">
    <property type="entry name" value="DUF4419 DOMAIN-CONTAINING PROTEIN"/>
    <property type="match status" value="1"/>
</dbReference>